<keyword evidence="1" id="KW-0472">Membrane</keyword>
<accession>A0A4R9K5Q4</accession>
<dbReference type="InterPro" id="IPR021440">
    <property type="entry name" value="DUF3089"/>
</dbReference>
<dbReference type="AlphaFoldDB" id="A0A4R9K5Q4"/>
<dbReference type="SUPFAM" id="SSF53474">
    <property type="entry name" value="alpha/beta-Hydrolases"/>
    <property type="match status" value="1"/>
</dbReference>
<dbReference type="InterPro" id="IPR029058">
    <property type="entry name" value="AB_hydrolase_fold"/>
</dbReference>
<keyword evidence="1" id="KW-1133">Transmembrane helix</keyword>
<feature type="transmembrane region" description="Helical" evidence="1">
    <location>
        <begin position="7"/>
        <end position="28"/>
    </location>
</feature>
<dbReference type="OrthoDB" id="9794645at2"/>
<protein>
    <submittedName>
        <fullName evidence="2">DUF3089 domain-containing protein</fullName>
    </submittedName>
</protein>
<dbReference type="Pfam" id="PF11288">
    <property type="entry name" value="DUF3089"/>
    <property type="match status" value="1"/>
</dbReference>
<sequence>MRNGAKVLPRTAFFIGILLLGSNCLFLLNPRNSFAESKNLNSPNYSNLDVWSAHPEKKDTADEIPKDSGLRENQADAKVDTFYIHPTTLLLRPKYWNGDLNDPSLNERTDKNAVRTQASAFNEISRVYAPRYRQAALVVFTKETPEGNEALDLAFQDVKAAFLHYMKHWNQGRPYIIASHSQGTRHSVRLLKEVISTNPEYKKNLIISYSVGFPFAQEETGLPVCKNKTETGCVVGWNSYIWGNSPGRLLERYSKDPVCVNPLSWDQNEEHSPASMNLGSVNRSFDKFVPNAADAKCNSGALWIHDPKIKIISLGNDGSLHTGDFHLFYGNIRQNAKERTEVFLKGR</sequence>
<evidence type="ECO:0000313" key="3">
    <source>
        <dbReference type="Proteomes" id="UP000297762"/>
    </source>
</evidence>
<keyword evidence="1" id="KW-0812">Transmembrane</keyword>
<evidence type="ECO:0000256" key="1">
    <source>
        <dbReference type="SAM" id="Phobius"/>
    </source>
</evidence>
<comment type="caution">
    <text evidence="2">The sequence shown here is derived from an EMBL/GenBank/DDBJ whole genome shotgun (WGS) entry which is preliminary data.</text>
</comment>
<evidence type="ECO:0000313" key="2">
    <source>
        <dbReference type="EMBL" id="TGL61555.1"/>
    </source>
</evidence>
<organism evidence="2 3">
    <name type="scientific">Leptospira sarikeiensis</name>
    <dbReference type="NCBI Taxonomy" id="2484943"/>
    <lineage>
        <taxon>Bacteria</taxon>
        <taxon>Pseudomonadati</taxon>
        <taxon>Spirochaetota</taxon>
        <taxon>Spirochaetia</taxon>
        <taxon>Leptospirales</taxon>
        <taxon>Leptospiraceae</taxon>
        <taxon>Leptospira</taxon>
    </lineage>
</organism>
<reference evidence="2" key="1">
    <citation type="journal article" date="2019" name="PLoS Negl. Trop. Dis.">
        <title>Revisiting the worldwide diversity of Leptospira species in the environment.</title>
        <authorList>
            <person name="Vincent A.T."/>
            <person name="Schiettekatte O."/>
            <person name="Bourhy P."/>
            <person name="Veyrier F.J."/>
            <person name="Picardeau M."/>
        </authorList>
    </citation>
    <scope>NUCLEOTIDE SEQUENCE [LARGE SCALE GENOMIC DNA]</scope>
    <source>
        <strain evidence="2">201702455</strain>
    </source>
</reference>
<gene>
    <name evidence="2" type="ORF">EHQ64_09290</name>
</gene>
<keyword evidence="3" id="KW-1185">Reference proteome</keyword>
<dbReference type="RefSeq" id="WP_135649211.1">
    <property type="nucleotide sequence ID" value="NZ_RQGF01000025.1"/>
</dbReference>
<dbReference type="EMBL" id="RQGF01000025">
    <property type="protein sequence ID" value="TGL61555.1"/>
    <property type="molecule type" value="Genomic_DNA"/>
</dbReference>
<name>A0A4R9K5Q4_9LEPT</name>
<proteinExistence type="predicted"/>
<dbReference type="Proteomes" id="UP000297762">
    <property type="component" value="Unassembled WGS sequence"/>
</dbReference>